<evidence type="ECO:0000256" key="10">
    <source>
        <dbReference type="SAM" id="Phobius"/>
    </source>
</evidence>
<dbReference type="EMBL" id="BDQV01000157">
    <property type="protein sequence ID" value="GAY57252.1"/>
    <property type="molecule type" value="Genomic_DNA"/>
</dbReference>
<dbReference type="SUPFAM" id="SSF52540">
    <property type="entry name" value="P-loop containing nucleoside triphosphate hydrolases"/>
    <property type="match status" value="1"/>
</dbReference>
<dbReference type="GO" id="GO:0140359">
    <property type="term" value="F:ABC-type transporter activity"/>
    <property type="evidence" value="ECO:0007669"/>
    <property type="project" value="InterPro"/>
</dbReference>
<evidence type="ECO:0000256" key="1">
    <source>
        <dbReference type="ARBA" id="ARBA00004141"/>
    </source>
</evidence>
<proteinExistence type="inferred from homology"/>
<feature type="transmembrane region" description="Helical" evidence="10">
    <location>
        <begin position="368"/>
        <end position="389"/>
    </location>
</feature>
<name>A0A2H5PY31_CITUN</name>
<evidence type="ECO:0000256" key="2">
    <source>
        <dbReference type="ARBA" id="ARBA00006012"/>
    </source>
</evidence>
<keyword evidence="3" id="KW-0813">Transport</keyword>
<reference evidence="12 13" key="1">
    <citation type="journal article" date="2017" name="Front. Genet.">
        <title>Draft sequencing of the heterozygous diploid genome of Satsuma (Citrus unshiu Marc.) using a hybrid assembly approach.</title>
        <authorList>
            <person name="Shimizu T."/>
            <person name="Tanizawa Y."/>
            <person name="Mochizuki T."/>
            <person name="Nagasaki H."/>
            <person name="Yoshioka T."/>
            <person name="Toyoda A."/>
            <person name="Fujiyama A."/>
            <person name="Kaminuma E."/>
            <person name="Nakamura Y."/>
        </authorList>
    </citation>
    <scope>NUCLEOTIDE SEQUENCE [LARGE SCALE GENOMIC DNA]</scope>
    <source>
        <strain evidence="13">cv. Miyagawa wase</strain>
    </source>
</reference>
<keyword evidence="13" id="KW-1185">Reference proteome</keyword>
<dbReference type="PROSITE" id="PS50893">
    <property type="entry name" value="ABC_TRANSPORTER_2"/>
    <property type="match status" value="1"/>
</dbReference>
<evidence type="ECO:0000256" key="9">
    <source>
        <dbReference type="ARBA" id="ARBA00023136"/>
    </source>
</evidence>
<dbReference type="InterPro" id="IPR003439">
    <property type="entry name" value="ABC_transporter-like_ATP-bd"/>
</dbReference>
<comment type="subcellular location">
    <subcellularLocation>
        <location evidence="1">Membrane</location>
        <topology evidence="1">Multi-pass membrane protein</topology>
    </subcellularLocation>
</comment>
<keyword evidence="7" id="KW-0067">ATP-binding</keyword>
<dbReference type="InterPro" id="IPR003593">
    <property type="entry name" value="AAA+_ATPase"/>
</dbReference>
<dbReference type="Pfam" id="PF00005">
    <property type="entry name" value="ABC_tran"/>
    <property type="match status" value="1"/>
</dbReference>
<dbReference type="AlphaFoldDB" id="A0A2H5PY31"/>
<protein>
    <recommendedName>
        <fullName evidence="11">ABC transporter domain-containing protein</fullName>
    </recommendedName>
</protein>
<evidence type="ECO:0000256" key="5">
    <source>
        <dbReference type="ARBA" id="ARBA00022737"/>
    </source>
</evidence>
<evidence type="ECO:0000259" key="11">
    <source>
        <dbReference type="PROSITE" id="PS50893"/>
    </source>
</evidence>
<keyword evidence="4 10" id="KW-0812">Transmembrane</keyword>
<dbReference type="InterPro" id="IPR043926">
    <property type="entry name" value="ABCG_dom"/>
</dbReference>
<dbReference type="EMBL" id="BDQV01000157">
    <property type="protein sequence ID" value="GAY57253.1"/>
    <property type="molecule type" value="Genomic_DNA"/>
</dbReference>
<evidence type="ECO:0000313" key="12">
    <source>
        <dbReference type="EMBL" id="GAY57252.1"/>
    </source>
</evidence>
<dbReference type="Proteomes" id="UP000236630">
    <property type="component" value="Unassembled WGS sequence"/>
</dbReference>
<organism evidence="12 13">
    <name type="scientific">Citrus unshiu</name>
    <name type="common">Satsuma mandarin</name>
    <name type="synonym">Citrus nobilis var. unshiu</name>
    <dbReference type="NCBI Taxonomy" id="55188"/>
    <lineage>
        <taxon>Eukaryota</taxon>
        <taxon>Viridiplantae</taxon>
        <taxon>Streptophyta</taxon>
        <taxon>Embryophyta</taxon>
        <taxon>Tracheophyta</taxon>
        <taxon>Spermatophyta</taxon>
        <taxon>Magnoliopsida</taxon>
        <taxon>eudicotyledons</taxon>
        <taxon>Gunneridae</taxon>
        <taxon>Pentapetalae</taxon>
        <taxon>rosids</taxon>
        <taxon>malvids</taxon>
        <taxon>Sapindales</taxon>
        <taxon>Rutaceae</taxon>
        <taxon>Aurantioideae</taxon>
        <taxon>Citrus</taxon>
    </lineage>
</organism>
<dbReference type="PANTHER" id="PTHR19241">
    <property type="entry name" value="ATP-BINDING CASSETTE TRANSPORTER"/>
    <property type="match status" value="1"/>
</dbReference>
<sequence length="402" mass="45134">MALTSCRKSATPLKLALQVLPKLSGYKSLEAKINILNRVSGILKPGRMTLLLGPPGCGKSSLLKALSGNLDPSLKVTGEVSYNGYKLEEFVPQKTSAYISQNDLHIAEMTVRETVDFSASCQGVGSREEIMMEVSRREKEAGIIPDPDIDTYMKAISAKGVKRTLRTDYILKILGLDVCADTMVGDAMRRGISGGQNKRPTTGEMIVGPTKALFMDEITNDSTALISLLQPAPETFDLFDDIILMAEGKIVYHGPRDHVLDFFEDCGFRCPKRKGVADFLQEVLSRKDQAQYWLHTELPYSYFSVDMFSMKFKESPLVKKLDEELLVASDKSKSHKNAISFSVYSLSRWELFKACMSRELLLMRRNSFLYIFKTTQLIIVAIMAMTVFLRTRMEIDVFDANY</sequence>
<dbReference type="Gene3D" id="3.40.50.300">
    <property type="entry name" value="P-loop containing nucleotide triphosphate hydrolases"/>
    <property type="match status" value="1"/>
</dbReference>
<gene>
    <name evidence="12" type="ORF">CUMW_178040</name>
</gene>
<dbReference type="GO" id="GO:0005524">
    <property type="term" value="F:ATP binding"/>
    <property type="evidence" value="ECO:0007669"/>
    <property type="project" value="UniProtKB-KW"/>
</dbReference>
<keyword evidence="9 10" id="KW-0472">Membrane</keyword>
<comment type="caution">
    <text evidence="12">The sequence shown here is derived from an EMBL/GenBank/DDBJ whole genome shotgun (WGS) entry which is preliminary data.</text>
</comment>
<comment type="similarity">
    <text evidence="2">Belongs to the ABC transporter superfamily. ABCG family. PDR (TC 3.A.1.205) subfamily.</text>
</comment>
<evidence type="ECO:0000256" key="4">
    <source>
        <dbReference type="ARBA" id="ARBA00022692"/>
    </source>
</evidence>
<evidence type="ECO:0000256" key="6">
    <source>
        <dbReference type="ARBA" id="ARBA00022741"/>
    </source>
</evidence>
<dbReference type="GO" id="GO:0016887">
    <property type="term" value="F:ATP hydrolysis activity"/>
    <property type="evidence" value="ECO:0007669"/>
    <property type="project" value="InterPro"/>
</dbReference>
<dbReference type="Pfam" id="PF19055">
    <property type="entry name" value="ABC2_membrane_7"/>
    <property type="match status" value="1"/>
</dbReference>
<dbReference type="FunFam" id="3.40.50.300:FF:000179">
    <property type="entry name" value="ABC transporter G family member 34"/>
    <property type="match status" value="1"/>
</dbReference>
<feature type="domain" description="ABC transporter" evidence="11">
    <location>
        <begin position="15"/>
        <end position="272"/>
    </location>
</feature>
<dbReference type="GO" id="GO:0016020">
    <property type="term" value="C:membrane"/>
    <property type="evidence" value="ECO:0007669"/>
    <property type="project" value="UniProtKB-SubCell"/>
</dbReference>
<evidence type="ECO:0000313" key="13">
    <source>
        <dbReference type="Proteomes" id="UP000236630"/>
    </source>
</evidence>
<accession>A0A2H5PY31</accession>
<evidence type="ECO:0000256" key="8">
    <source>
        <dbReference type="ARBA" id="ARBA00022989"/>
    </source>
</evidence>
<dbReference type="InterPro" id="IPR027417">
    <property type="entry name" value="P-loop_NTPase"/>
</dbReference>
<keyword evidence="8 10" id="KW-1133">Transmembrane helix</keyword>
<keyword evidence="6" id="KW-0547">Nucleotide-binding</keyword>
<keyword evidence="5" id="KW-0677">Repeat</keyword>
<evidence type="ECO:0000256" key="3">
    <source>
        <dbReference type="ARBA" id="ARBA00022448"/>
    </source>
</evidence>
<dbReference type="SMART" id="SM00382">
    <property type="entry name" value="AAA"/>
    <property type="match status" value="1"/>
</dbReference>
<evidence type="ECO:0000256" key="7">
    <source>
        <dbReference type="ARBA" id="ARBA00022840"/>
    </source>
</evidence>